<sequence>MSGPNESGGLEMIDDAAGSEIWANQVAAARAADETDKNVRESGPGDGSMHSQTHIPPTVHSLSAKESDTGDISTGQTDDAAAMEPDFPEWPQATMRSPVAVHHGAATRSNSSSDAADGMVWGEAYTERETELDLEARHIPSSLDASKIGLFDAGSSNLPAAVEATRSNESLFSSSEDSGRQKSPLHSEPHMSPLQDADLQDLTHQDDHGKPKGVTLASHPQNTEEDLDDDRVSESTRAKSIQQRTVSHESFAPGIAEKDASERHELLGDFTTHTHDGREDIVYNKPDASSAESEAPSSIDDDAEEGGDGDGDGDGGEKGGGGEGEEDKEREEGGDNGKGGDEEDERSPAVPGEASVLPAIDSALPVVERALPGEGDEGGEDDGGGEGGEDGGDGEDGEGGEGDEEHGLKRCQKACEEGDREGDEEEDEEWNGGRDDNEEGEENKRLPDAPCEASVLPVTQPAQLSETSLEDHAHLLPTDQILNHVNATLKALTPPPHFSPHLDRRLKYTRSRLP</sequence>
<feature type="compositionally biased region" description="Acidic residues" evidence="1">
    <location>
        <begin position="299"/>
        <end position="314"/>
    </location>
</feature>
<dbReference type="AlphaFoldDB" id="A0A4Y9ZL28"/>
<feature type="compositionally biased region" description="Basic and acidic residues" evidence="1">
    <location>
        <begin position="31"/>
        <end position="40"/>
    </location>
</feature>
<feature type="compositionally biased region" description="Acidic residues" evidence="1">
    <location>
        <begin position="374"/>
        <end position="404"/>
    </location>
</feature>
<feature type="compositionally biased region" description="Acidic residues" evidence="1">
    <location>
        <begin position="418"/>
        <end position="441"/>
    </location>
</feature>
<evidence type="ECO:0000256" key="1">
    <source>
        <dbReference type="SAM" id="MobiDB-lite"/>
    </source>
</evidence>
<feature type="region of interest" description="Disordered" evidence="1">
    <location>
        <begin position="161"/>
        <end position="453"/>
    </location>
</feature>
<evidence type="ECO:0000313" key="3">
    <source>
        <dbReference type="Proteomes" id="UP000298061"/>
    </source>
</evidence>
<feature type="compositionally biased region" description="Basic and acidic residues" evidence="1">
    <location>
        <begin position="256"/>
        <end position="282"/>
    </location>
</feature>
<dbReference type="Proteomes" id="UP000298061">
    <property type="component" value="Unassembled WGS sequence"/>
</dbReference>
<feature type="compositionally biased region" description="Low complexity" evidence="1">
    <location>
        <begin position="286"/>
        <end position="298"/>
    </location>
</feature>
<reference evidence="2 3" key="1">
    <citation type="submission" date="2019-02" db="EMBL/GenBank/DDBJ databases">
        <title>Genome sequencing of the rare red list fungi Hericium alpestre (H. flagellum).</title>
        <authorList>
            <person name="Buettner E."/>
            <person name="Kellner H."/>
        </authorList>
    </citation>
    <scope>NUCLEOTIDE SEQUENCE [LARGE SCALE GENOMIC DNA]</scope>
    <source>
        <strain evidence="2 3">DSM 108284</strain>
    </source>
</reference>
<organism evidence="2 3">
    <name type="scientific">Hericium alpestre</name>
    <dbReference type="NCBI Taxonomy" id="135208"/>
    <lineage>
        <taxon>Eukaryota</taxon>
        <taxon>Fungi</taxon>
        <taxon>Dikarya</taxon>
        <taxon>Basidiomycota</taxon>
        <taxon>Agaricomycotina</taxon>
        <taxon>Agaricomycetes</taxon>
        <taxon>Russulales</taxon>
        <taxon>Hericiaceae</taxon>
        <taxon>Hericium</taxon>
    </lineage>
</organism>
<name>A0A4Y9ZL28_9AGAM</name>
<feature type="region of interest" description="Disordered" evidence="1">
    <location>
        <begin position="24"/>
        <end position="122"/>
    </location>
</feature>
<comment type="caution">
    <text evidence="2">The sequence shown here is derived from an EMBL/GenBank/DDBJ whole genome shotgun (WGS) entry which is preliminary data.</text>
</comment>
<gene>
    <name evidence="2" type="ORF">EWM64_g8540</name>
</gene>
<evidence type="ECO:0000313" key="2">
    <source>
        <dbReference type="EMBL" id="TFY75472.1"/>
    </source>
</evidence>
<proteinExistence type="predicted"/>
<feature type="compositionally biased region" description="Basic and acidic residues" evidence="1">
    <location>
        <begin position="405"/>
        <end position="417"/>
    </location>
</feature>
<feature type="compositionally biased region" description="Basic and acidic residues" evidence="1">
    <location>
        <begin position="177"/>
        <end position="189"/>
    </location>
</feature>
<dbReference type="EMBL" id="SFCI01001560">
    <property type="protein sequence ID" value="TFY75472.1"/>
    <property type="molecule type" value="Genomic_DNA"/>
</dbReference>
<keyword evidence="3" id="KW-1185">Reference proteome</keyword>
<accession>A0A4Y9ZL28</accession>
<protein>
    <submittedName>
        <fullName evidence="2">Uncharacterized protein</fullName>
    </submittedName>
</protein>
<feature type="compositionally biased region" description="Basic and acidic residues" evidence="1">
    <location>
        <begin position="330"/>
        <end position="340"/>
    </location>
</feature>
<feature type="compositionally biased region" description="Low complexity" evidence="1">
    <location>
        <begin position="167"/>
        <end position="176"/>
    </location>
</feature>
<feature type="compositionally biased region" description="Basic and acidic residues" evidence="1">
    <location>
        <begin position="201"/>
        <end position="210"/>
    </location>
</feature>